<dbReference type="Pfam" id="PF17912">
    <property type="entry name" value="OB_MalK"/>
    <property type="match status" value="1"/>
</dbReference>
<dbReference type="InterPro" id="IPR003593">
    <property type="entry name" value="AAA+_ATPase"/>
</dbReference>
<organism evidence="5 6">
    <name type="scientific">Candidatus Allocopromorpha excrementavium</name>
    <dbReference type="NCBI Taxonomy" id="2840741"/>
    <lineage>
        <taxon>Bacteria</taxon>
        <taxon>Bacillati</taxon>
        <taxon>Bacillota</taxon>
        <taxon>Clostridia</taxon>
        <taxon>Eubacteriales</taxon>
        <taxon>Eubacteriaceae</taxon>
        <taxon>Eubacteriaceae incertae sedis</taxon>
        <taxon>Candidatus Allocopromorpha</taxon>
    </lineage>
</organism>
<dbReference type="AlphaFoldDB" id="A0A9D1HEH1"/>
<dbReference type="InterPro" id="IPR040582">
    <property type="entry name" value="OB_MalK-like"/>
</dbReference>
<feature type="domain" description="ABC transporter" evidence="4">
    <location>
        <begin position="4"/>
        <end position="235"/>
    </location>
</feature>
<dbReference type="InterPro" id="IPR047641">
    <property type="entry name" value="ABC_transpr_MalK/UgpC-like"/>
</dbReference>
<dbReference type="SUPFAM" id="SSF50331">
    <property type="entry name" value="MOP-like"/>
    <property type="match status" value="1"/>
</dbReference>
<dbReference type="GO" id="GO:0055052">
    <property type="term" value="C:ATP-binding cassette (ABC) transporter complex, substrate-binding subunit-containing"/>
    <property type="evidence" value="ECO:0007669"/>
    <property type="project" value="TreeGrafter"/>
</dbReference>
<dbReference type="InterPro" id="IPR003439">
    <property type="entry name" value="ABC_transporter-like_ATP-bd"/>
</dbReference>
<reference evidence="5" key="1">
    <citation type="submission" date="2020-10" db="EMBL/GenBank/DDBJ databases">
        <authorList>
            <person name="Gilroy R."/>
        </authorList>
    </citation>
    <scope>NUCLEOTIDE SEQUENCE</scope>
    <source>
        <strain evidence="5">CHK176-22527</strain>
    </source>
</reference>
<gene>
    <name evidence="5" type="ORF">IAD12_04535</name>
</gene>
<dbReference type="InterPro" id="IPR017871">
    <property type="entry name" value="ABC_transporter-like_CS"/>
</dbReference>
<dbReference type="GO" id="GO:0005524">
    <property type="term" value="F:ATP binding"/>
    <property type="evidence" value="ECO:0007669"/>
    <property type="project" value="UniProtKB-KW"/>
</dbReference>
<evidence type="ECO:0000256" key="3">
    <source>
        <dbReference type="ARBA" id="ARBA00022840"/>
    </source>
</evidence>
<dbReference type="EMBL" id="DVLX01000052">
    <property type="protein sequence ID" value="HIT99502.1"/>
    <property type="molecule type" value="Genomic_DNA"/>
</dbReference>
<dbReference type="FunFam" id="3.40.50.300:FF:000042">
    <property type="entry name" value="Maltose/maltodextrin ABC transporter, ATP-binding protein"/>
    <property type="match status" value="1"/>
</dbReference>
<dbReference type="InterPro" id="IPR008995">
    <property type="entry name" value="Mo/tungstate-bd_C_term_dom"/>
</dbReference>
<dbReference type="PROSITE" id="PS00211">
    <property type="entry name" value="ABC_TRANSPORTER_1"/>
    <property type="match status" value="1"/>
</dbReference>
<keyword evidence="1" id="KW-0813">Transport</keyword>
<proteinExistence type="predicted"/>
<keyword evidence="2" id="KW-0547">Nucleotide-binding</keyword>
<accession>A0A9D1HEH1</accession>
<dbReference type="CDD" id="cd03301">
    <property type="entry name" value="ABC_MalK_N"/>
    <property type="match status" value="1"/>
</dbReference>
<dbReference type="GO" id="GO:0140359">
    <property type="term" value="F:ABC-type transporter activity"/>
    <property type="evidence" value="ECO:0007669"/>
    <property type="project" value="InterPro"/>
</dbReference>
<dbReference type="Proteomes" id="UP000824159">
    <property type="component" value="Unassembled WGS sequence"/>
</dbReference>
<reference evidence="5" key="2">
    <citation type="journal article" date="2021" name="PeerJ">
        <title>Extensive microbial diversity within the chicken gut microbiome revealed by metagenomics and culture.</title>
        <authorList>
            <person name="Gilroy R."/>
            <person name="Ravi A."/>
            <person name="Getino M."/>
            <person name="Pursley I."/>
            <person name="Horton D.L."/>
            <person name="Alikhan N.F."/>
            <person name="Baker D."/>
            <person name="Gharbi K."/>
            <person name="Hall N."/>
            <person name="Watson M."/>
            <person name="Adriaenssens E.M."/>
            <person name="Foster-Nyarko E."/>
            <person name="Jarju S."/>
            <person name="Secka A."/>
            <person name="Antonio M."/>
            <person name="Oren A."/>
            <person name="Chaudhuri R.R."/>
            <person name="La Ragione R."/>
            <person name="Hildebrand F."/>
            <person name="Pallen M.J."/>
        </authorList>
    </citation>
    <scope>NUCLEOTIDE SEQUENCE</scope>
    <source>
        <strain evidence="5">CHK176-22527</strain>
    </source>
</reference>
<dbReference type="Pfam" id="PF00005">
    <property type="entry name" value="ABC_tran"/>
    <property type="match status" value="1"/>
</dbReference>
<evidence type="ECO:0000259" key="4">
    <source>
        <dbReference type="PROSITE" id="PS50893"/>
    </source>
</evidence>
<evidence type="ECO:0000313" key="5">
    <source>
        <dbReference type="EMBL" id="HIT99502.1"/>
    </source>
</evidence>
<dbReference type="InterPro" id="IPR015855">
    <property type="entry name" value="ABC_transpr_MalK-like"/>
</dbReference>
<protein>
    <submittedName>
        <fullName evidence="5">ABC transporter ATP-binding protein</fullName>
    </submittedName>
</protein>
<dbReference type="PROSITE" id="PS50893">
    <property type="entry name" value="ABC_TRANSPORTER_2"/>
    <property type="match status" value="1"/>
</dbReference>
<dbReference type="GO" id="GO:0008643">
    <property type="term" value="P:carbohydrate transport"/>
    <property type="evidence" value="ECO:0007669"/>
    <property type="project" value="InterPro"/>
</dbReference>
<evidence type="ECO:0000256" key="2">
    <source>
        <dbReference type="ARBA" id="ARBA00022741"/>
    </source>
</evidence>
<dbReference type="SMART" id="SM00382">
    <property type="entry name" value="AAA"/>
    <property type="match status" value="1"/>
</dbReference>
<evidence type="ECO:0000256" key="1">
    <source>
        <dbReference type="ARBA" id="ARBA00022448"/>
    </source>
</evidence>
<sequence>MKELRIQQISKIYPNGVQAVDDFSITVNEHDFIVLVGPSGCGKSTVLRMIAGLEKATEGKILLDGTDISDVSPRDRNIAMIFQNYALYPHMTVYDNMAFCLKQEKKSKEEIRQIVSGAAARLGIEELLHRKPKTLSGGEKQRVAMGRAIVRSPELFLMDEPLSNLDAQLRSRMRREISRLYHDISATVIYVTHDQIEAMTLGTKIVVMREGRIQQIDTPENLYKRPANVFTAQFIGTPRMNLIEMKVVYDGNGQVALRRGIFKVFLDEKTQHILILKKYVDKHVIAGVRAEDIEIRPAGDPSEHNIFTVCDVEYQGKHSYMFLAFDSDVNDKESFAYEKGRELIAKCSEESLHALNTGMKKVGAYIPPKAIHVFDPQSEERIEI</sequence>
<dbReference type="PANTHER" id="PTHR43875:SF1">
    <property type="entry name" value="OSMOPROTECTIVE COMPOUNDS UPTAKE ATP-BINDING PROTEIN GGTA"/>
    <property type="match status" value="1"/>
</dbReference>
<dbReference type="Gene3D" id="3.40.50.300">
    <property type="entry name" value="P-loop containing nucleotide triphosphate hydrolases"/>
    <property type="match status" value="1"/>
</dbReference>
<evidence type="ECO:0000313" key="6">
    <source>
        <dbReference type="Proteomes" id="UP000824159"/>
    </source>
</evidence>
<dbReference type="Gene3D" id="2.40.50.100">
    <property type="match status" value="1"/>
</dbReference>
<dbReference type="Gene3D" id="2.40.50.140">
    <property type="entry name" value="Nucleic acid-binding proteins"/>
    <property type="match status" value="1"/>
</dbReference>
<comment type="caution">
    <text evidence="5">The sequence shown here is derived from an EMBL/GenBank/DDBJ whole genome shotgun (WGS) entry which is preliminary data.</text>
</comment>
<name>A0A9D1HEH1_9FIRM</name>
<dbReference type="PANTHER" id="PTHR43875">
    <property type="entry name" value="MALTODEXTRIN IMPORT ATP-BINDING PROTEIN MSMX"/>
    <property type="match status" value="1"/>
</dbReference>
<dbReference type="GO" id="GO:0016887">
    <property type="term" value="F:ATP hydrolysis activity"/>
    <property type="evidence" value="ECO:0007669"/>
    <property type="project" value="InterPro"/>
</dbReference>
<dbReference type="InterPro" id="IPR027417">
    <property type="entry name" value="P-loop_NTPase"/>
</dbReference>
<dbReference type="InterPro" id="IPR012340">
    <property type="entry name" value="NA-bd_OB-fold"/>
</dbReference>
<dbReference type="SUPFAM" id="SSF52540">
    <property type="entry name" value="P-loop containing nucleoside triphosphate hydrolases"/>
    <property type="match status" value="1"/>
</dbReference>
<keyword evidence="3 5" id="KW-0067">ATP-binding</keyword>